<dbReference type="Pfam" id="PF13233">
    <property type="entry name" value="Complex1_LYR_2"/>
    <property type="match status" value="1"/>
</dbReference>
<evidence type="ECO:0000313" key="1">
    <source>
        <dbReference type="EMBL" id="PRW50770.1"/>
    </source>
</evidence>
<sequence>MSGAEAKQVLRSLLRAVDRNITSATGSKQWREFVIAQFRRGAAQDDSADRQAALQEARDYVFLIESVREHKDLLLSYNIGIPVDQREKDMNARAANLVGLQVPPTETKQQ</sequence>
<accession>A0A2P6TN61</accession>
<name>A0A2P6TN61_CHLSO</name>
<proteinExistence type="predicted"/>
<gene>
    <name evidence="1" type="ORF">C2E21_5640</name>
</gene>
<reference evidence="1 2" key="1">
    <citation type="journal article" date="2018" name="Plant J.">
        <title>Genome sequences of Chlorella sorokiniana UTEX 1602 and Micractinium conductrix SAG 241.80: implications to maltose excretion by a green alga.</title>
        <authorList>
            <person name="Arriola M.B."/>
            <person name="Velmurugan N."/>
            <person name="Zhang Y."/>
            <person name="Plunkett M.H."/>
            <person name="Hondzo H."/>
            <person name="Barney B.M."/>
        </authorList>
    </citation>
    <scope>NUCLEOTIDE SEQUENCE [LARGE SCALE GENOMIC DNA]</scope>
    <source>
        <strain evidence="2">UTEX 1602</strain>
    </source>
</reference>
<keyword evidence="2" id="KW-1185">Reference proteome</keyword>
<dbReference type="OrthoDB" id="549775at2759"/>
<comment type="caution">
    <text evidence="1">The sequence shown here is derived from an EMBL/GenBank/DDBJ whole genome shotgun (WGS) entry which is preliminary data.</text>
</comment>
<protein>
    <submittedName>
        <fullName evidence="1">Uncharacterized protein</fullName>
    </submittedName>
</protein>
<dbReference type="AlphaFoldDB" id="A0A2P6TN61"/>
<evidence type="ECO:0000313" key="2">
    <source>
        <dbReference type="Proteomes" id="UP000239899"/>
    </source>
</evidence>
<dbReference type="Proteomes" id="UP000239899">
    <property type="component" value="Unassembled WGS sequence"/>
</dbReference>
<dbReference type="PANTHER" id="PTHR35763:SF1">
    <property type="entry name" value="OS11G0133900 PROTEIN"/>
    <property type="match status" value="1"/>
</dbReference>
<dbReference type="PANTHER" id="PTHR35763">
    <property type="entry name" value="COMPLEX 1 LYR-LIKE PROTEIN"/>
    <property type="match status" value="1"/>
</dbReference>
<dbReference type="EMBL" id="LHPG02000010">
    <property type="protein sequence ID" value="PRW50770.1"/>
    <property type="molecule type" value="Genomic_DNA"/>
</dbReference>
<organism evidence="1 2">
    <name type="scientific">Chlorella sorokiniana</name>
    <name type="common">Freshwater green alga</name>
    <dbReference type="NCBI Taxonomy" id="3076"/>
    <lineage>
        <taxon>Eukaryota</taxon>
        <taxon>Viridiplantae</taxon>
        <taxon>Chlorophyta</taxon>
        <taxon>core chlorophytes</taxon>
        <taxon>Trebouxiophyceae</taxon>
        <taxon>Chlorellales</taxon>
        <taxon>Chlorellaceae</taxon>
        <taxon>Chlorella clade</taxon>
        <taxon>Chlorella</taxon>
    </lineage>
</organism>